<dbReference type="EMBL" id="CP051167">
    <property type="protein sequence ID" value="QIZ70121.1"/>
    <property type="molecule type" value="Genomic_DNA"/>
</dbReference>
<evidence type="ECO:0000256" key="7">
    <source>
        <dbReference type="SAM" id="Phobius"/>
    </source>
</evidence>
<dbReference type="Proteomes" id="UP000500857">
    <property type="component" value="Chromosome"/>
</dbReference>
<keyword evidence="6 7" id="KW-0472">Membrane</keyword>
<dbReference type="KEGG" id="oxy:HCG48_05670"/>
<evidence type="ECO:0000256" key="6">
    <source>
        <dbReference type="ARBA" id="ARBA00023136"/>
    </source>
</evidence>
<protein>
    <submittedName>
        <fullName evidence="8">DUF350 domain-containing protein</fullName>
    </submittedName>
</protein>
<gene>
    <name evidence="8" type="ORF">HCG48_05670</name>
</gene>
<comment type="subcellular location">
    <subcellularLocation>
        <location evidence="1">Cell membrane</location>
        <topology evidence="1">Multi-pass membrane protein</topology>
    </subcellularLocation>
</comment>
<dbReference type="Pfam" id="PF03994">
    <property type="entry name" value="DUF350"/>
    <property type="match status" value="1"/>
</dbReference>
<organism evidence="8 9">
    <name type="scientific">Oxynema aestuarii AP17</name>
    <dbReference type="NCBI Taxonomy" id="2064643"/>
    <lineage>
        <taxon>Bacteria</taxon>
        <taxon>Bacillati</taxon>
        <taxon>Cyanobacteriota</taxon>
        <taxon>Cyanophyceae</taxon>
        <taxon>Oscillatoriophycideae</taxon>
        <taxon>Oscillatoriales</taxon>
        <taxon>Oscillatoriaceae</taxon>
        <taxon>Oxynema</taxon>
        <taxon>Oxynema aestuarii</taxon>
    </lineage>
</organism>
<keyword evidence="4 7" id="KW-0812">Transmembrane</keyword>
<keyword evidence="5 7" id="KW-1133">Transmembrane helix</keyword>
<keyword evidence="3" id="KW-1003">Cell membrane</keyword>
<evidence type="ECO:0000256" key="3">
    <source>
        <dbReference type="ARBA" id="ARBA00022475"/>
    </source>
</evidence>
<dbReference type="AlphaFoldDB" id="A0A6H1TU92"/>
<keyword evidence="9" id="KW-1185">Reference proteome</keyword>
<proteinExistence type="inferred from homology"/>
<evidence type="ECO:0000256" key="2">
    <source>
        <dbReference type="ARBA" id="ARBA00005779"/>
    </source>
</evidence>
<dbReference type="RefSeq" id="WP_168568278.1">
    <property type="nucleotide sequence ID" value="NZ_CP051167.1"/>
</dbReference>
<accession>A0A6H1TU92</accession>
<comment type="similarity">
    <text evidence="2">Belongs to the UPF0719 family.</text>
</comment>
<evidence type="ECO:0000313" key="9">
    <source>
        <dbReference type="Proteomes" id="UP000500857"/>
    </source>
</evidence>
<evidence type="ECO:0000256" key="1">
    <source>
        <dbReference type="ARBA" id="ARBA00004651"/>
    </source>
</evidence>
<evidence type="ECO:0000256" key="4">
    <source>
        <dbReference type="ARBA" id="ARBA00022692"/>
    </source>
</evidence>
<dbReference type="GO" id="GO:0005886">
    <property type="term" value="C:plasma membrane"/>
    <property type="evidence" value="ECO:0007669"/>
    <property type="project" value="UniProtKB-SubCell"/>
</dbReference>
<evidence type="ECO:0000313" key="8">
    <source>
        <dbReference type="EMBL" id="QIZ70121.1"/>
    </source>
</evidence>
<dbReference type="InterPro" id="IPR007140">
    <property type="entry name" value="DUF350"/>
</dbReference>
<feature type="transmembrane region" description="Helical" evidence="7">
    <location>
        <begin position="44"/>
        <end position="66"/>
    </location>
</feature>
<reference evidence="8 9" key="1">
    <citation type="submission" date="2020-04" db="EMBL/GenBank/DDBJ databases">
        <authorList>
            <person name="Basu S."/>
            <person name="Maruthanayagam V."/>
            <person name="Chakraborty S."/>
            <person name="Pramanik A."/>
            <person name="Mukherjee J."/>
            <person name="Brink B."/>
        </authorList>
    </citation>
    <scope>NUCLEOTIDE SEQUENCE [LARGE SCALE GENOMIC DNA]</scope>
    <source>
        <strain evidence="8 9">AP17</strain>
    </source>
</reference>
<sequence length="67" mass="7286">MNWAVVVETIVWSFLGIILLYLGVRLFDKLDPIDYRAEVEKGNLAAGVIVASIILSLAAIVISVIVT</sequence>
<name>A0A6H1TU92_9CYAN</name>
<feature type="transmembrane region" description="Helical" evidence="7">
    <location>
        <begin position="6"/>
        <end position="24"/>
    </location>
</feature>
<evidence type="ECO:0000256" key="5">
    <source>
        <dbReference type="ARBA" id="ARBA00022989"/>
    </source>
</evidence>